<reference evidence="1 2" key="1">
    <citation type="journal article" date="2007" name="Photosyn. Res.">
        <title>Complete nucleotide sequence of the freshwater unicellular cyanobacterium Synechococcus elongatus PCC 6301 chromosome: gene content and organization.</title>
        <authorList>
            <person name="Sugita C."/>
            <person name="Ogata K."/>
            <person name="Shikata M."/>
            <person name="Jikuya H."/>
            <person name="Takano J."/>
            <person name="Furumichi M."/>
            <person name="Kanehisa M."/>
            <person name="Omata T."/>
            <person name="Sugiura M."/>
            <person name="Sugita M."/>
        </authorList>
    </citation>
    <scope>NUCLEOTIDE SEQUENCE [LARGE SCALE GENOMIC DNA]</scope>
    <source>
        <strain evidence="2">ATCC 27144 / PCC 6301 / SAUG 1402/1</strain>
    </source>
</reference>
<protein>
    <submittedName>
        <fullName evidence="1">Uncharacterized protein</fullName>
    </submittedName>
</protein>
<evidence type="ECO:0000313" key="1">
    <source>
        <dbReference type="EMBL" id="BAD79002.1"/>
    </source>
</evidence>
<organism evidence="1 2">
    <name type="scientific">Synechococcus sp. (strain ATCC 27144 / PCC 6301 / SAUG 1402/1)</name>
    <name type="common">Anacystis nidulans</name>
    <dbReference type="NCBI Taxonomy" id="269084"/>
    <lineage>
        <taxon>Bacteria</taxon>
        <taxon>Bacillati</taxon>
        <taxon>Cyanobacteriota</taxon>
        <taxon>Cyanophyceae</taxon>
        <taxon>Synechococcales</taxon>
        <taxon>Synechococcaceae</taxon>
        <taxon>Synechococcus</taxon>
    </lineage>
</organism>
<proteinExistence type="predicted"/>
<evidence type="ECO:0000313" key="2">
    <source>
        <dbReference type="Proteomes" id="UP000001175"/>
    </source>
</evidence>
<accession>A0A0H3K1B7</accession>
<dbReference type="Proteomes" id="UP000001175">
    <property type="component" value="Chromosome"/>
</dbReference>
<dbReference type="RefSeq" id="WP_011243124.1">
    <property type="nucleotide sequence ID" value="NC_006576.1"/>
</dbReference>
<name>A0A0H3K1B7_SYNP6</name>
<dbReference type="EMBL" id="AP008231">
    <property type="protein sequence ID" value="BAD79002.1"/>
    <property type="molecule type" value="Genomic_DNA"/>
</dbReference>
<dbReference type="KEGG" id="syc:syc0812_d"/>
<gene>
    <name evidence="1" type="ordered locus">syc0812_d</name>
</gene>
<dbReference type="AlphaFoldDB" id="A0A0H3K1B7"/>
<sequence>MSAGPRWAAEEEWLLEDLVGTDVFAVVYQRYRAIAKQNGWPERSKAALYYRSRLLGLRAVATDDNLNRYEVARQLGIQPHRVRTWVDRYPCLKSRKVGRCYRLSLADLRNFALKRPYLFWGVDEIGLANLIGETYAPHVLRKNHRKDTRRAVICVETGAVYPSLHQAARAFMRSDYERSRKGRSHVLAANIRSAALNPSLTAYGCHWRFVEELRASA</sequence>
<dbReference type="GeneID" id="72429556"/>